<accession>A0ABT2UQI8</accession>
<gene>
    <name evidence="2" type="ORF">OB236_32735</name>
</gene>
<reference evidence="2 3" key="1">
    <citation type="submission" date="2022-09" db="EMBL/GenBank/DDBJ databases">
        <authorList>
            <person name="Han X.L."/>
            <person name="Wang Q."/>
            <person name="Lu T."/>
        </authorList>
    </citation>
    <scope>NUCLEOTIDE SEQUENCE [LARGE SCALE GENOMIC DNA]</scope>
    <source>
        <strain evidence="2 3">WQ 127069</strain>
    </source>
</reference>
<proteinExistence type="predicted"/>
<sequence>MIPVEQHFARKRVGHIPEAIQQQFALEDIHRKIGSGMKVAVAVGSRGIADLQQVVAAVIAMIKYYGGKPFIVPAMGSHGGASAEGQIEILAEYGITEAEVGAPVVSSMDTVEVGTTSGGIPLYFDRHAFEADAVVMVGRIKAHTDFKGSVESGLLKMAAIGLGKHKGAAALHSQGFDSFAALIPEAGAILLAKTPIVLGVAILENAYDEIADIQILTSEEIAAKEPELLAIAKTYMPRIHLDKIDVLIIDEIGKNISGAGMDPNITGRFGGPIHHPVEAPSIQKVFVRDLTYQSHGNATGIGLADITTRRLVDKIDFNKTYTNCITSTVLTGAKIPVTMPADRDALNIAIQTCNKIVPGNVKIVWIKNTLFLQHIYISDTYDEALSGCSTLSVMGDAIPFEFDELGNLAVPPLFVEHS</sequence>
<evidence type="ECO:0000313" key="2">
    <source>
        <dbReference type="EMBL" id="MCU6796904.1"/>
    </source>
</evidence>
<organism evidence="2 3">
    <name type="scientific">Paenibacillus baimaensis</name>
    <dbReference type="NCBI Taxonomy" id="2982185"/>
    <lineage>
        <taxon>Bacteria</taxon>
        <taxon>Bacillati</taxon>
        <taxon>Bacillota</taxon>
        <taxon>Bacilli</taxon>
        <taxon>Bacillales</taxon>
        <taxon>Paenibacillaceae</taxon>
        <taxon>Paenibacillus</taxon>
    </lineage>
</organism>
<dbReference type="EMBL" id="JAOQIO010000110">
    <property type="protein sequence ID" value="MCU6796904.1"/>
    <property type="molecule type" value="Genomic_DNA"/>
</dbReference>
<evidence type="ECO:0000259" key="1">
    <source>
        <dbReference type="Pfam" id="PF09861"/>
    </source>
</evidence>
<comment type="caution">
    <text evidence="2">The sequence shown here is derived from an EMBL/GenBank/DDBJ whole genome shotgun (WGS) entry which is preliminary data.</text>
</comment>
<dbReference type="Pfam" id="PF09861">
    <property type="entry name" value="Lar_N"/>
    <property type="match status" value="1"/>
</dbReference>
<protein>
    <submittedName>
        <fullName evidence="2">DUF362 domain-containing protein</fullName>
    </submittedName>
</protein>
<dbReference type="Gene3D" id="3.40.50.11440">
    <property type="match status" value="1"/>
</dbReference>
<name>A0ABT2UQI8_9BACL</name>
<feature type="domain" description="LarA-like N-terminal" evidence="1">
    <location>
        <begin position="15"/>
        <end position="172"/>
    </location>
</feature>
<dbReference type="InterPro" id="IPR018657">
    <property type="entry name" value="LarA-like_N"/>
</dbReference>
<keyword evidence="3" id="KW-1185">Reference proteome</keyword>
<dbReference type="Proteomes" id="UP001652445">
    <property type="component" value="Unassembled WGS sequence"/>
</dbReference>
<evidence type="ECO:0000313" key="3">
    <source>
        <dbReference type="Proteomes" id="UP001652445"/>
    </source>
</evidence>